<dbReference type="InterPro" id="IPR001646">
    <property type="entry name" value="5peptide_repeat"/>
</dbReference>
<dbReference type="Pfam" id="PF00805">
    <property type="entry name" value="Pentapeptide"/>
    <property type="match status" value="3"/>
</dbReference>
<evidence type="ECO:0000259" key="1">
    <source>
        <dbReference type="PROSITE" id="PS50104"/>
    </source>
</evidence>
<dbReference type="PANTHER" id="PTHR14136">
    <property type="entry name" value="BTB_POZ DOMAIN-CONTAINING PROTEIN KCTD9"/>
    <property type="match status" value="1"/>
</dbReference>
<keyword evidence="2" id="KW-0675">Receptor</keyword>
<keyword evidence="3" id="KW-1185">Reference proteome</keyword>
<dbReference type="InterPro" id="IPR035897">
    <property type="entry name" value="Toll_tir_struct_dom_sf"/>
</dbReference>
<dbReference type="Gene3D" id="2.160.20.80">
    <property type="entry name" value="E3 ubiquitin-protein ligase SopA"/>
    <property type="match status" value="1"/>
</dbReference>
<dbReference type="InterPro" id="IPR000157">
    <property type="entry name" value="TIR_dom"/>
</dbReference>
<dbReference type="InterPro" id="IPR051082">
    <property type="entry name" value="Pentapeptide-BTB/POZ_domain"/>
</dbReference>
<sequence length="454" mass="50224">MHHMPAAVRRRAGRTVRRPAGWNAAWHRRRVGAASRTASHATFYRDVTSPDALYPNDRPSCNLVSTSSLMFCTAQGADGHPDDGLKDLSNPMADPYALAAARKGGNALMKWQFAESVEHVDLSGADLQGLDFRWTNFAGADLSGVNLQGADLTGAYFGPGSFSDRPPFVSQINYPARLEQARLAKANLLAATFNFAELRSASLSDTYLGLATFRDCELAKVDMRGATLIRTAFLNCDLSSTIDLPTARHHGPSHLDIATLSRSGTLPREFLRQVGLSELQIDYLPELVRDTAPISFHSCFISHSSRDREFCDMLYEHLVQNGVRTWYAPEDIRGGEKLIPQLTKAINLYDKLILVLSETSIASPWVLNEASWALAREATTGRQTLFPISLLPFDVLLRWSLVDPDTGQDIAKAVRSYFIPDFSRWKVDKSLFASPSRLLRDLQATEPVPTVTKA</sequence>
<name>A0ABX2ER75_9BURK</name>
<evidence type="ECO:0000313" key="3">
    <source>
        <dbReference type="Proteomes" id="UP000737171"/>
    </source>
</evidence>
<dbReference type="SUPFAM" id="SSF52200">
    <property type="entry name" value="Toll/Interleukin receptor TIR domain"/>
    <property type="match status" value="1"/>
</dbReference>
<evidence type="ECO:0000313" key="2">
    <source>
        <dbReference type="EMBL" id="NRF71222.1"/>
    </source>
</evidence>
<feature type="domain" description="TIR" evidence="1">
    <location>
        <begin position="295"/>
        <end position="418"/>
    </location>
</feature>
<gene>
    <name evidence="2" type="ORF">HLB44_29940</name>
</gene>
<dbReference type="Proteomes" id="UP000737171">
    <property type="component" value="Unassembled WGS sequence"/>
</dbReference>
<dbReference type="Gene3D" id="3.40.50.10140">
    <property type="entry name" value="Toll/interleukin-1 receptor homology (TIR) domain"/>
    <property type="match status" value="1"/>
</dbReference>
<reference evidence="2 3" key="1">
    <citation type="submission" date="2020-05" db="EMBL/GenBank/DDBJ databases">
        <title>Aquincola sp. isolate from soil.</title>
        <authorList>
            <person name="Han J."/>
            <person name="Kim D.-U."/>
        </authorList>
    </citation>
    <scope>NUCLEOTIDE SEQUENCE [LARGE SCALE GENOMIC DNA]</scope>
    <source>
        <strain evidence="2 3">S2</strain>
    </source>
</reference>
<dbReference type="EMBL" id="JABRWJ010000011">
    <property type="protein sequence ID" value="NRF71222.1"/>
    <property type="molecule type" value="Genomic_DNA"/>
</dbReference>
<organism evidence="2 3">
    <name type="scientific">Pseudaquabacterium terrae</name>
    <dbReference type="NCBI Taxonomy" id="2732868"/>
    <lineage>
        <taxon>Bacteria</taxon>
        <taxon>Pseudomonadati</taxon>
        <taxon>Pseudomonadota</taxon>
        <taxon>Betaproteobacteria</taxon>
        <taxon>Burkholderiales</taxon>
        <taxon>Sphaerotilaceae</taxon>
        <taxon>Pseudaquabacterium</taxon>
    </lineage>
</organism>
<dbReference type="Pfam" id="PF13676">
    <property type="entry name" value="TIR_2"/>
    <property type="match status" value="1"/>
</dbReference>
<protein>
    <submittedName>
        <fullName evidence="2">Toll/interleukin-1 receptor domain-containing protein</fullName>
    </submittedName>
</protein>
<proteinExistence type="predicted"/>
<dbReference type="PANTHER" id="PTHR14136:SF17">
    <property type="entry name" value="BTB_POZ DOMAIN-CONTAINING PROTEIN KCTD9"/>
    <property type="match status" value="1"/>
</dbReference>
<dbReference type="PROSITE" id="PS50104">
    <property type="entry name" value="TIR"/>
    <property type="match status" value="1"/>
</dbReference>
<comment type="caution">
    <text evidence="2">The sequence shown here is derived from an EMBL/GenBank/DDBJ whole genome shotgun (WGS) entry which is preliminary data.</text>
</comment>
<dbReference type="SUPFAM" id="SSF141571">
    <property type="entry name" value="Pentapeptide repeat-like"/>
    <property type="match status" value="1"/>
</dbReference>
<accession>A0ABX2ER75</accession>